<evidence type="ECO:0000256" key="6">
    <source>
        <dbReference type="ARBA" id="ARBA00022435"/>
    </source>
</evidence>
<feature type="binding site" evidence="12">
    <location>
        <begin position="106"/>
        <end position="108"/>
    </location>
    <ligand>
        <name>substrate</name>
    </ligand>
</feature>
<dbReference type="Gene3D" id="3.20.20.60">
    <property type="entry name" value="Phosphoenolpyruvate-binding domains"/>
    <property type="match status" value="1"/>
</dbReference>
<comment type="catalytic activity">
    <reaction evidence="1">
        <text>(2S,3R)-3-hydroxybutane-1,2,3-tricarboxylate = pyruvate + succinate</text>
        <dbReference type="Rhea" id="RHEA:16809"/>
        <dbReference type="ChEBI" id="CHEBI:15361"/>
        <dbReference type="ChEBI" id="CHEBI:30031"/>
        <dbReference type="ChEBI" id="CHEBI:57429"/>
        <dbReference type="EC" id="4.1.3.30"/>
    </reaction>
</comment>
<dbReference type="NCBIfam" id="TIGR01346">
    <property type="entry name" value="isocit_lyase"/>
    <property type="match status" value="1"/>
</dbReference>
<keyword evidence="13" id="KW-0460">Magnesium</keyword>
<sequence>MAANNMVNPPTDAELEDKIFAQEVEQVKQWWSDARWRYTKRPFTAEQIVSKRGNLPIQYPGNQQSKKLWGILENRFQSRDASYTYGCLDPTMVTQMAKYLDTVYVSGWQSSSTASSTDEPGPDLADYPYTTVPNKVGHLFMAQLFHDRKQRQERLATPKEKRSAVANIDYLRPIIADADTGHGGLTAVMKLTKLFVEKGAAGIHIEDQAPGTKKCGHMAGKVLVPISEHINRLVAIRAQADIMGSDLVLVCRTDAEAATLISTSIDPRDHAFIVGTTNASLQPLSDVMAAAEQSGKTGAQLQAVEDAWISEARLKTFDEAVVEAINASQVSDKKGAISQYLAQAKGKGNGEARQIAKRVAGLDLYFNWDVPRTREGYYRLKGGCECSVNRAIAYAPYCDAIWMESKLPDYSQAEEFAKGVHAKWPEMKLAYNLSPSFNWKTAMPRNEQETYIRRLAKLGYCWQFITLAGLHTTALISDQFAKAYSKVGMRAYGELVQEPEMETGVDVVKHQKWSGATYVDELQKMITGGVSSTAAMGAGVTEDQFK</sequence>
<dbReference type="GO" id="GO:0046421">
    <property type="term" value="F:methylisocitrate lyase activity"/>
    <property type="evidence" value="ECO:0007669"/>
    <property type="project" value="UniProtKB-EC"/>
</dbReference>
<dbReference type="FunFam" id="1.10.10.850:FF:000001">
    <property type="entry name" value="Isocitrate lyase"/>
    <property type="match status" value="1"/>
</dbReference>
<dbReference type="SUPFAM" id="SSF51621">
    <property type="entry name" value="Phosphoenolpyruvate/pyruvate domain"/>
    <property type="match status" value="1"/>
</dbReference>
<evidence type="ECO:0000256" key="7">
    <source>
        <dbReference type="ARBA" id="ARBA00022532"/>
    </source>
</evidence>
<keyword evidence="7" id="KW-0816">Tricarboxylic acid cycle</keyword>
<gene>
    <name evidence="14" type="ORF">PPNO1_LOCUS2718</name>
</gene>
<dbReference type="PANTHER" id="PTHR21631">
    <property type="entry name" value="ISOCITRATE LYASE/MALATE SYNTHASE"/>
    <property type="match status" value="1"/>
</dbReference>
<evidence type="ECO:0000256" key="13">
    <source>
        <dbReference type="PIRSR" id="PIRSR001362-3"/>
    </source>
</evidence>
<dbReference type="AlphaFoldDB" id="A0A9P1M7W9"/>
<comment type="subunit">
    <text evidence="4">Homotetramer.</text>
</comment>
<dbReference type="Gene3D" id="1.10.10.850">
    <property type="match status" value="1"/>
</dbReference>
<dbReference type="GO" id="GO:0004451">
    <property type="term" value="F:isocitrate lyase activity"/>
    <property type="evidence" value="ECO:0007669"/>
    <property type="project" value="UniProtKB-EC"/>
</dbReference>
<keyword evidence="13" id="KW-0479">Metal-binding</keyword>
<keyword evidence="15" id="KW-1185">Reference proteome</keyword>
<evidence type="ECO:0000313" key="14">
    <source>
        <dbReference type="EMBL" id="CAI4212967.1"/>
    </source>
</evidence>
<evidence type="ECO:0000256" key="8">
    <source>
        <dbReference type="ARBA" id="ARBA00023239"/>
    </source>
</evidence>
<comment type="cofactor">
    <cofactor evidence="13">
        <name>Mg(2+)</name>
        <dbReference type="ChEBI" id="CHEBI:18420"/>
    </cofactor>
    <text evidence="13">Can also use Mn(2+) ion.</text>
</comment>
<comment type="catalytic activity">
    <reaction evidence="9">
        <text>D-threo-isocitrate = glyoxylate + succinate</text>
        <dbReference type="Rhea" id="RHEA:13245"/>
        <dbReference type="ChEBI" id="CHEBI:15562"/>
        <dbReference type="ChEBI" id="CHEBI:30031"/>
        <dbReference type="ChEBI" id="CHEBI:36655"/>
        <dbReference type="EC" id="4.1.3.1"/>
    </reaction>
</comment>
<protein>
    <recommendedName>
        <fullName evidence="5 10">Isocitrate lyase</fullName>
    </recommendedName>
</protein>
<evidence type="ECO:0000256" key="11">
    <source>
        <dbReference type="PIRSR" id="PIRSR001362-1"/>
    </source>
</evidence>
<dbReference type="PANTHER" id="PTHR21631:SF3">
    <property type="entry name" value="BIFUNCTIONAL GLYOXYLATE CYCLE PROTEIN"/>
    <property type="match status" value="1"/>
</dbReference>
<dbReference type="InterPro" id="IPR040442">
    <property type="entry name" value="Pyrv_kinase-like_dom_sf"/>
</dbReference>
<dbReference type="InterPro" id="IPR039556">
    <property type="entry name" value="ICL/PEPM"/>
</dbReference>
<evidence type="ECO:0000256" key="4">
    <source>
        <dbReference type="ARBA" id="ARBA00011881"/>
    </source>
</evidence>
<evidence type="ECO:0000313" key="15">
    <source>
        <dbReference type="Proteomes" id="UP000838763"/>
    </source>
</evidence>
<feature type="binding site" evidence="12">
    <location>
        <begin position="216"/>
        <end position="217"/>
    </location>
    <ligand>
        <name>substrate</name>
    </ligand>
</feature>
<dbReference type="InterPro" id="IPR015813">
    <property type="entry name" value="Pyrv/PenolPyrv_kinase-like_dom"/>
</dbReference>
<evidence type="ECO:0000256" key="9">
    <source>
        <dbReference type="ARBA" id="ARBA00023531"/>
    </source>
</evidence>
<evidence type="ECO:0000256" key="12">
    <source>
        <dbReference type="PIRSR" id="PIRSR001362-2"/>
    </source>
</evidence>
<feature type="binding site" evidence="13">
    <location>
        <position position="177"/>
    </location>
    <ligand>
        <name>Mg(2+)</name>
        <dbReference type="ChEBI" id="CHEBI:18420"/>
    </ligand>
</feature>
<evidence type="ECO:0000256" key="5">
    <source>
        <dbReference type="ARBA" id="ARBA00017446"/>
    </source>
</evidence>
<dbReference type="EMBL" id="CALLCH030000006">
    <property type="protein sequence ID" value="CAI4212967.1"/>
    <property type="molecule type" value="Genomic_DNA"/>
</dbReference>
<feature type="binding site" evidence="12">
    <location>
        <begin position="432"/>
        <end position="436"/>
    </location>
    <ligand>
        <name>substrate</name>
    </ligand>
</feature>
<feature type="active site" description="Proton acceptor" evidence="11">
    <location>
        <position position="215"/>
    </location>
</feature>
<evidence type="ECO:0000256" key="2">
    <source>
        <dbReference type="ARBA" id="ARBA00004793"/>
    </source>
</evidence>
<feature type="binding site" evidence="12">
    <location>
        <position position="252"/>
    </location>
    <ligand>
        <name>substrate</name>
    </ligand>
</feature>
<keyword evidence="8 10" id="KW-0456">Lyase</keyword>
<evidence type="ECO:0000256" key="1">
    <source>
        <dbReference type="ARBA" id="ARBA00001050"/>
    </source>
</evidence>
<dbReference type="CDD" id="cd00377">
    <property type="entry name" value="ICL_PEPM"/>
    <property type="match status" value="1"/>
</dbReference>
<organism evidence="14 15">
    <name type="scientific">Parascedosporium putredinis</name>
    <dbReference type="NCBI Taxonomy" id="1442378"/>
    <lineage>
        <taxon>Eukaryota</taxon>
        <taxon>Fungi</taxon>
        <taxon>Dikarya</taxon>
        <taxon>Ascomycota</taxon>
        <taxon>Pezizomycotina</taxon>
        <taxon>Sordariomycetes</taxon>
        <taxon>Hypocreomycetidae</taxon>
        <taxon>Microascales</taxon>
        <taxon>Microascaceae</taxon>
        <taxon>Parascedosporium</taxon>
    </lineage>
</organism>
<keyword evidence="6" id="KW-0329">Glyoxylate bypass</keyword>
<dbReference type="PROSITE" id="PS00161">
    <property type="entry name" value="ISOCITRATE_LYASE"/>
    <property type="match status" value="1"/>
</dbReference>
<comment type="caution">
    <text evidence="14">The sequence shown here is derived from an EMBL/GenBank/DDBJ whole genome shotgun (WGS) entry which is preliminary data.</text>
</comment>
<dbReference type="PIRSF" id="PIRSF001362">
    <property type="entry name" value="Isocit_lyase"/>
    <property type="match status" value="1"/>
</dbReference>
<evidence type="ECO:0000256" key="3">
    <source>
        <dbReference type="ARBA" id="ARBA00005704"/>
    </source>
</evidence>
<name>A0A9P1M7W9_9PEZI</name>
<dbReference type="Proteomes" id="UP000838763">
    <property type="component" value="Unassembled WGS sequence"/>
</dbReference>
<comment type="pathway">
    <text evidence="2">Carbohydrate metabolism; glyoxylate cycle; (S)-malate from isocitrate: step 1/2.</text>
</comment>
<accession>A0A9P1M7W9</accession>
<dbReference type="Pfam" id="PF00463">
    <property type="entry name" value="ICL"/>
    <property type="match status" value="1"/>
</dbReference>
<dbReference type="GO" id="GO:0046872">
    <property type="term" value="F:metal ion binding"/>
    <property type="evidence" value="ECO:0007669"/>
    <property type="project" value="UniProtKB-KW"/>
</dbReference>
<dbReference type="InterPro" id="IPR006254">
    <property type="entry name" value="Isocitrate_lyase"/>
</dbReference>
<dbReference type="GO" id="GO:0006099">
    <property type="term" value="P:tricarboxylic acid cycle"/>
    <property type="evidence" value="ECO:0007669"/>
    <property type="project" value="UniProtKB-KW"/>
</dbReference>
<dbReference type="InterPro" id="IPR018523">
    <property type="entry name" value="Isocitrate_lyase_ph_CS"/>
</dbReference>
<proteinExistence type="inferred from homology"/>
<dbReference type="GO" id="GO:0006097">
    <property type="term" value="P:glyoxylate cycle"/>
    <property type="evidence" value="ECO:0007669"/>
    <property type="project" value="UniProtKB-KW"/>
</dbReference>
<comment type="similarity">
    <text evidence="3 10">Belongs to the isocitrate lyase/PEP mutase superfamily. Isocitrate lyase family.</text>
</comment>
<feature type="binding site" evidence="12">
    <location>
        <position position="466"/>
    </location>
    <ligand>
        <name>substrate</name>
    </ligand>
</feature>
<dbReference type="OrthoDB" id="4078635at2759"/>
<reference evidence="14" key="1">
    <citation type="submission" date="2022-11" db="EMBL/GenBank/DDBJ databases">
        <authorList>
            <person name="Scott C."/>
            <person name="Bruce N."/>
        </authorList>
    </citation>
    <scope>NUCLEOTIDE SEQUENCE</scope>
</reference>
<evidence type="ECO:0000256" key="10">
    <source>
        <dbReference type="PIRNR" id="PIRNR001362"/>
    </source>
</evidence>